<sequence>ILVFSMTNLKMLVLNSMFVNEGELDGIGKLKNLKKLSLINIRSYSDPFGHWNLPESIFKLGLLEELTIASCSISKVPQNIGDLQRLKKICLQANNIEVLPLSLFTIKNLIEFDCGSNKIKEIPEEIEFLINLEKLVLWTNHIKKIPESISKLTKIKSIIISNNHLVEVPECIGHLPNLERLFIDIRSLKKLPNSLIERIIEYDMNQKYIRIFAKIPSSDSKRLEIHTYSNKSIIEQINQNFDLLDSINYENPSHFISDISVVLKIYNVDQSKSFLENLDSNKLKNLAKLPQASNIENLTEILLEYWEDDINRRNHSQMISKLYRLMGSDIEQFLIDNIISPSGFLRLSIIDALEQINGLKPIIKDIITKQTHQMKLSFKSFIINKEYTFD</sequence>
<evidence type="ECO:0000256" key="2">
    <source>
        <dbReference type="ARBA" id="ARBA00022737"/>
    </source>
</evidence>
<dbReference type="PANTHER" id="PTHR48051:SF3">
    <property type="entry name" value="LEUCINE RICH REPEAT CONTAINING 8 VRAC SUBUNIT A"/>
    <property type="match status" value="1"/>
</dbReference>
<protein>
    <recommendedName>
        <fullName evidence="4">Death domain-containing protein</fullName>
    </recommendedName>
</protein>
<dbReference type="GO" id="GO:0005737">
    <property type="term" value="C:cytoplasm"/>
    <property type="evidence" value="ECO:0007669"/>
    <property type="project" value="TreeGrafter"/>
</dbReference>
<dbReference type="SUPFAM" id="SSF52058">
    <property type="entry name" value="L domain-like"/>
    <property type="match status" value="1"/>
</dbReference>
<name>A0A0F9ARW0_9ZZZZ</name>
<keyword evidence="2" id="KW-0677">Repeat</keyword>
<evidence type="ECO:0000313" key="3">
    <source>
        <dbReference type="EMBL" id="KKK74916.1"/>
    </source>
</evidence>
<proteinExistence type="predicted"/>
<keyword evidence="1" id="KW-0433">Leucine-rich repeat</keyword>
<gene>
    <name evidence="3" type="ORF">LCGC14_2878970</name>
</gene>
<dbReference type="InterPro" id="IPR003591">
    <property type="entry name" value="Leu-rich_rpt_typical-subtyp"/>
</dbReference>
<dbReference type="InterPro" id="IPR050216">
    <property type="entry name" value="LRR_domain-containing"/>
</dbReference>
<dbReference type="PANTHER" id="PTHR48051">
    <property type="match status" value="1"/>
</dbReference>
<comment type="caution">
    <text evidence="3">The sequence shown here is derived from an EMBL/GenBank/DDBJ whole genome shotgun (WGS) entry which is preliminary data.</text>
</comment>
<accession>A0A0F9ARW0</accession>
<evidence type="ECO:0008006" key="4">
    <source>
        <dbReference type="Google" id="ProtNLM"/>
    </source>
</evidence>
<organism evidence="3">
    <name type="scientific">marine sediment metagenome</name>
    <dbReference type="NCBI Taxonomy" id="412755"/>
    <lineage>
        <taxon>unclassified sequences</taxon>
        <taxon>metagenomes</taxon>
        <taxon>ecological metagenomes</taxon>
    </lineage>
</organism>
<dbReference type="Pfam" id="PF13855">
    <property type="entry name" value="LRR_8"/>
    <property type="match status" value="1"/>
</dbReference>
<dbReference type="SMART" id="SM00369">
    <property type="entry name" value="LRR_TYP"/>
    <property type="match status" value="4"/>
</dbReference>
<dbReference type="InterPro" id="IPR032675">
    <property type="entry name" value="LRR_dom_sf"/>
</dbReference>
<dbReference type="InterPro" id="IPR001611">
    <property type="entry name" value="Leu-rich_rpt"/>
</dbReference>
<feature type="non-terminal residue" evidence="3">
    <location>
        <position position="1"/>
    </location>
</feature>
<dbReference type="EMBL" id="LAZR01056095">
    <property type="protein sequence ID" value="KKK74916.1"/>
    <property type="molecule type" value="Genomic_DNA"/>
</dbReference>
<evidence type="ECO:0000256" key="1">
    <source>
        <dbReference type="ARBA" id="ARBA00022614"/>
    </source>
</evidence>
<reference evidence="3" key="1">
    <citation type="journal article" date="2015" name="Nature">
        <title>Complex archaea that bridge the gap between prokaryotes and eukaryotes.</title>
        <authorList>
            <person name="Spang A."/>
            <person name="Saw J.H."/>
            <person name="Jorgensen S.L."/>
            <person name="Zaremba-Niedzwiedzka K."/>
            <person name="Martijn J."/>
            <person name="Lind A.E."/>
            <person name="van Eijk R."/>
            <person name="Schleper C."/>
            <person name="Guy L."/>
            <person name="Ettema T.J."/>
        </authorList>
    </citation>
    <scope>NUCLEOTIDE SEQUENCE</scope>
</reference>
<feature type="non-terminal residue" evidence="3">
    <location>
        <position position="390"/>
    </location>
</feature>
<dbReference type="Gene3D" id="3.80.10.10">
    <property type="entry name" value="Ribonuclease Inhibitor"/>
    <property type="match status" value="1"/>
</dbReference>
<dbReference type="AlphaFoldDB" id="A0A0F9ARW0"/>